<dbReference type="SUPFAM" id="SSF47769">
    <property type="entry name" value="SAM/Pointed domain"/>
    <property type="match status" value="1"/>
</dbReference>
<feature type="repeat" description="ANK" evidence="3">
    <location>
        <begin position="354"/>
        <end position="375"/>
    </location>
</feature>
<reference evidence="6 7" key="1">
    <citation type="journal article" date="2014" name="Genome Biol. Evol.">
        <title>The secreted proteins of Achlya hypogyna and Thraustotheca clavata identify the ancestral oomycete secretome and reveal gene acquisitions by horizontal gene transfer.</title>
        <authorList>
            <person name="Misner I."/>
            <person name="Blouin N."/>
            <person name="Leonard G."/>
            <person name="Richards T.A."/>
            <person name="Lane C.E."/>
        </authorList>
    </citation>
    <scope>NUCLEOTIDE SEQUENCE [LARGE SCALE GENOMIC DNA]</scope>
    <source>
        <strain evidence="6 7">ATCC 48635</strain>
    </source>
</reference>
<dbReference type="Pfam" id="PF00536">
    <property type="entry name" value="SAM_1"/>
    <property type="match status" value="1"/>
</dbReference>
<comment type="caution">
    <text evidence="6">The sequence shown here is derived from an EMBL/GenBank/DDBJ whole genome shotgun (WGS) entry which is preliminary data.</text>
</comment>
<dbReference type="Pfam" id="PF13637">
    <property type="entry name" value="Ank_4"/>
    <property type="match status" value="1"/>
</dbReference>
<dbReference type="STRING" id="1202772.A0A1V9Z642"/>
<dbReference type="Gene3D" id="1.10.150.50">
    <property type="entry name" value="Transcription Factor, Ets-1"/>
    <property type="match status" value="1"/>
</dbReference>
<dbReference type="AlphaFoldDB" id="A0A1V9Z642"/>
<evidence type="ECO:0000256" key="4">
    <source>
        <dbReference type="SAM" id="MobiDB-lite"/>
    </source>
</evidence>
<evidence type="ECO:0000256" key="2">
    <source>
        <dbReference type="ARBA" id="ARBA00023043"/>
    </source>
</evidence>
<dbReference type="Proteomes" id="UP000243579">
    <property type="component" value="Unassembled WGS sequence"/>
</dbReference>
<dbReference type="InterPro" id="IPR001660">
    <property type="entry name" value="SAM"/>
</dbReference>
<feature type="region of interest" description="Disordered" evidence="4">
    <location>
        <begin position="747"/>
        <end position="768"/>
    </location>
</feature>
<dbReference type="InterPro" id="IPR013761">
    <property type="entry name" value="SAM/pointed_sf"/>
</dbReference>
<keyword evidence="1" id="KW-0677">Repeat</keyword>
<evidence type="ECO:0000313" key="6">
    <source>
        <dbReference type="EMBL" id="OQR93468.1"/>
    </source>
</evidence>
<dbReference type="SUPFAM" id="SSF48403">
    <property type="entry name" value="Ankyrin repeat"/>
    <property type="match status" value="3"/>
</dbReference>
<dbReference type="OrthoDB" id="426293at2759"/>
<sequence>MMRYTTGDCLLRKAHRGQLQHVKYLVQEVYVDVNYRDDTGCTALHLASAAGQLDVVKWLLSYQGIRANLLDQNAQSAIHFAAFFGHLTVVQVLLDHCVPLHIKDKTGRLPHVGAAINGHLEVVKYLIEECPLPIDCNIVDEYGATCLHWAAAHGRREVVDYLLRAGADVHVTSYDNRTAYQLAKDKGQLKCQSVIKKWFEVAQRLLQAAEVGNDDDVKRVIQDVAGTYPLRFLKDKNGRHAMHWAASSGRLPTLRILGENFNVWTDVDKFGRNVLHWAALNGHTDCALWLIENFPGDPKALLIVTLTNKSPARCALDAGHTALAADLQAHRGKLQEVAYLVQDIAVDVNYRNENGCTPLHAAAASGQLEVVQWLLHYPQIDPSVVDDGDQTALHYAAFYGHLEVVQILVEHGVHLDAKDKFGRLPHIAAALNGHLDVIRYIVEDCEDHVDINAIDEYGGTCLHWAASKGRKEVVQYLCMAGIDIHVTSYDNRTAYQLAKDKYKTKCMQFLKAWYETSQLFIHAAEEGDDDTIKRVLADVNGAYPLRYLRDKNGKNAMHWAASTGHLSSLRLFGRNALHWAALKGHKDCAFWLIKNHRDSTMWKTLTLTDKTPSRCAFEGGHSALAAQLQAWEKGNAEYLTTPEKPRIPVQNRDIGSVRNWLQQLELGEYTENFESDGFDTLRGVATMDEDDLIEMNVKKGHRRGILQHIQDLKNQLAAYDEQSAAGGFEPEALPTLSMLPQLLKTPSGTQLSAVPTPADMAEHDGRNT</sequence>
<dbReference type="PROSITE" id="PS50088">
    <property type="entry name" value="ANK_REPEAT"/>
    <property type="match status" value="6"/>
</dbReference>
<dbReference type="Pfam" id="PF12796">
    <property type="entry name" value="Ank_2"/>
    <property type="match status" value="5"/>
</dbReference>
<feature type="repeat" description="ANK" evidence="3">
    <location>
        <begin position="142"/>
        <end position="174"/>
    </location>
</feature>
<gene>
    <name evidence="6" type="ORF">ACHHYP_02520</name>
</gene>
<dbReference type="PROSITE" id="PS50297">
    <property type="entry name" value="ANK_REP_REGION"/>
    <property type="match status" value="6"/>
</dbReference>
<dbReference type="InterPro" id="IPR002110">
    <property type="entry name" value="Ankyrin_rpt"/>
</dbReference>
<evidence type="ECO:0000256" key="3">
    <source>
        <dbReference type="PROSITE-ProRule" id="PRU00023"/>
    </source>
</evidence>
<proteinExistence type="predicted"/>
<keyword evidence="2 3" id="KW-0040">ANK repeat</keyword>
<dbReference type="Gene3D" id="1.25.40.20">
    <property type="entry name" value="Ankyrin repeat-containing domain"/>
    <property type="match status" value="5"/>
</dbReference>
<dbReference type="SMART" id="SM00454">
    <property type="entry name" value="SAM"/>
    <property type="match status" value="1"/>
</dbReference>
<dbReference type="PANTHER" id="PTHR24198:SF165">
    <property type="entry name" value="ANKYRIN REPEAT-CONTAINING PROTEIN-RELATED"/>
    <property type="match status" value="1"/>
</dbReference>
<feature type="domain" description="SAM" evidence="5">
    <location>
        <begin position="652"/>
        <end position="715"/>
    </location>
</feature>
<evidence type="ECO:0000256" key="1">
    <source>
        <dbReference type="ARBA" id="ARBA00022737"/>
    </source>
</evidence>
<dbReference type="PANTHER" id="PTHR24198">
    <property type="entry name" value="ANKYRIN REPEAT AND PROTEIN KINASE DOMAIN-CONTAINING PROTEIN"/>
    <property type="match status" value="1"/>
</dbReference>
<dbReference type="EMBL" id="JNBR01000408">
    <property type="protein sequence ID" value="OQR93468.1"/>
    <property type="molecule type" value="Genomic_DNA"/>
</dbReference>
<dbReference type="InterPro" id="IPR036770">
    <property type="entry name" value="Ankyrin_rpt-contain_sf"/>
</dbReference>
<feature type="repeat" description="ANK" evidence="3">
    <location>
        <begin position="73"/>
        <end position="105"/>
    </location>
</feature>
<dbReference type="PROSITE" id="PS50105">
    <property type="entry name" value="SAM_DOMAIN"/>
    <property type="match status" value="1"/>
</dbReference>
<feature type="repeat" description="ANK" evidence="3">
    <location>
        <begin position="388"/>
        <end position="420"/>
    </location>
</feature>
<accession>A0A1V9Z642</accession>
<organism evidence="6 7">
    <name type="scientific">Achlya hypogyna</name>
    <name type="common">Oomycete</name>
    <name type="synonym">Protoachlya hypogyna</name>
    <dbReference type="NCBI Taxonomy" id="1202772"/>
    <lineage>
        <taxon>Eukaryota</taxon>
        <taxon>Sar</taxon>
        <taxon>Stramenopiles</taxon>
        <taxon>Oomycota</taxon>
        <taxon>Saprolegniomycetes</taxon>
        <taxon>Saprolegniales</taxon>
        <taxon>Achlyaceae</taxon>
        <taxon>Achlya</taxon>
    </lineage>
</organism>
<keyword evidence="7" id="KW-1185">Reference proteome</keyword>
<feature type="repeat" description="ANK" evidence="3">
    <location>
        <begin position="457"/>
        <end position="489"/>
    </location>
</feature>
<dbReference type="SMART" id="SM00248">
    <property type="entry name" value="ANK"/>
    <property type="match status" value="11"/>
</dbReference>
<protein>
    <recommendedName>
        <fullName evidence="5">SAM domain-containing protein</fullName>
    </recommendedName>
</protein>
<evidence type="ECO:0000259" key="5">
    <source>
        <dbReference type="PROSITE" id="PS50105"/>
    </source>
</evidence>
<feature type="repeat" description="ANK" evidence="3">
    <location>
        <begin position="39"/>
        <end position="61"/>
    </location>
</feature>
<name>A0A1V9Z642_ACHHY</name>
<evidence type="ECO:0000313" key="7">
    <source>
        <dbReference type="Proteomes" id="UP000243579"/>
    </source>
</evidence>
<dbReference type="PRINTS" id="PR01415">
    <property type="entry name" value="ANKYRIN"/>
</dbReference>